<dbReference type="Proteomes" id="UP000217257">
    <property type="component" value="Chromosome"/>
</dbReference>
<evidence type="ECO:0000259" key="4">
    <source>
        <dbReference type="PROSITE" id="PS50042"/>
    </source>
</evidence>
<evidence type="ECO:0000313" key="7">
    <source>
        <dbReference type="Proteomes" id="UP000217257"/>
    </source>
</evidence>
<dbReference type="Gene3D" id="2.60.120.10">
    <property type="entry name" value="Jelly Rolls"/>
    <property type="match status" value="1"/>
</dbReference>
<proteinExistence type="predicted"/>
<dbReference type="RefSeq" id="WP_095986245.1">
    <property type="nucleotide sequence ID" value="NZ_CP022098.1"/>
</dbReference>
<dbReference type="InterPro" id="IPR000595">
    <property type="entry name" value="cNMP-bd_dom"/>
</dbReference>
<dbReference type="GO" id="GO:0003700">
    <property type="term" value="F:DNA-binding transcription factor activity"/>
    <property type="evidence" value="ECO:0007669"/>
    <property type="project" value="TreeGrafter"/>
</dbReference>
<dbReference type="PANTHER" id="PTHR24567:SF74">
    <property type="entry name" value="HTH-TYPE TRANSCRIPTIONAL REGULATOR ARCR"/>
    <property type="match status" value="1"/>
</dbReference>
<dbReference type="SUPFAM" id="SSF51206">
    <property type="entry name" value="cAMP-binding domain-like"/>
    <property type="match status" value="1"/>
</dbReference>
<dbReference type="PROSITE" id="PS51063">
    <property type="entry name" value="HTH_CRP_2"/>
    <property type="match status" value="1"/>
</dbReference>
<dbReference type="GO" id="GO:0003677">
    <property type="term" value="F:DNA binding"/>
    <property type="evidence" value="ECO:0007669"/>
    <property type="project" value="UniProtKB-KW"/>
</dbReference>
<evidence type="ECO:0000256" key="3">
    <source>
        <dbReference type="ARBA" id="ARBA00023163"/>
    </source>
</evidence>
<dbReference type="InterPro" id="IPR018490">
    <property type="entry name" value="cNMP-bd_dom_sf"/>
</dbReference>
<organism evidence="6 7">
    <name type="scientific">Cystobacter fuscus</name>
    <dbReference type="NCBI Taxonomy" id="43"/>
    <lineage>
        <taxon>Bacteria</taxon>
        <taxon>Pseudomonadati</taxon>
        <taxon>Myxococcota</taxon>
        <taxon>Myxococcia</taxon>
        <taxon>Myxococcales</taxon>
        <taxon>Cystobacterineae</taxon>
        <taxon>Archangiaceae</taxon>
        <taxon>Cystobacter</taxon>
    </lineage>
</organism>
<accession>A0A250J361</accession>
<reference evidence="6 7" key="1">
    <citation type="submission" date="2017-06" db="EMBL/GenBank/DDBJ databases">
        <title>Sequencing and comparative analysis of myxobacterial genomes.</title>
        <authorList>
            <person name="Rupp O."/>
            <person name="Goesmann A."/>
            <person name="Sogaard-Andersen L."/>
        </authorList>
    </citation>
    <scope>NUCLEOTIDE SEQUENCE [LARGE SCALE GENOMIC DNA]</scope>
    <source>
        <strain evidence="6 7">DSM 52655</strain>
    </source>
</reference>
<protein>
    <submittedName>
        <fullName evidence="6">Crp/Fnr family transcriptional regulator</fullName>
    </submittedName>
</protein>
<dbReference type="InterPro" id="IPR050397">
    <property type="entry name" value="Env_Response_Regulators"/>
</dbReference>
<dbReference type="PANTHER" id="PTHR24567">
    <property type="entry name" value="CRP FAMILY TRANSCRIPTIONAL REGULATORY PROTEIN"/>
    <property type="match status" value="1"/>
</dbReference>
<feature type="domain" description="HTH crp-type" evidence="5">
    <location>
        <begin position="152"/>
        <end position="224"/>
    </location>
</feature>
<dbReference type="Pfam" id="PF13545">
    <property type="entry name" value="HTH_Crp_2"/>
    <property type="match status" value="1"/>
</dbReference>
<name>A0A250J361_9BACT</name>
<evidence type="ECO:0000259" key="5">
    <source>
        <dbReference type="PROSITE" id="PS51063"/>
    </source>
</evidence>
<dbReference type="Pfam" id="PF00027">
    <property type="entry name" value="cNMP_binding"/>
    <property type="match status" value="1"/>
</dbReference>
<dbReference type="GO" id="GO:0005829">
    <property type="term" value="C:cytosol"/>
    <property type="evidence" value="ECO:0007669"/>
    <property type="project" value="TreeGrafter"/>
</dbReference>
<dbReference type="SUPFAM" id="SSF46785">
    <property type="entry name" value="Winged helix' DNA-binding domain"/>
    <property type="match status" value="1"/>
</dbReference>
<sequence>MTDERMQAWRPLILSGRWFQEIPEELRARLLDAAVVRRLSSGQRLFSRGDRPCGLYCVVEGAVRISGVSESGKEALLMLMEPPNWFGEISLIDGQPRTHDAVAEGATRVLQVPQAALKTMLAQEPRYWRDFALLMSHKLRLMFIALEELSLLPAPARLARRLLMIAEGYGNLHEGPRRVIDVSQEQLALMLAISRQTTNQILKELEARGAVRLTYGKIELLSLEKLRDAASPSP</sequence>
<dbReference type="SMART" id="SM00419">
    <property type="entry name" value="HTH_CRP"/>
    <property type="match status" value="1"/>
</dbReference>
<dbReference type="CDD" id="cd00038">
    <property type="entry name" value="CAP_ED"/>
    <property type="match status" value="1"/>
</dbReference>
<dbReference type="InterPro" id="IPR012318">
    <property type="entry name" value="HTH_CRP"/>
</dbReference>
<evidence type="ECO:0000256" key="1">
    <source>
        <dbReference type="ARBA" id="ARBA00023015"/>
    </source>
</evidence>
<dbReference type="AlphaFoldDB" id="A0A250J361"/>
<dbReference type="Gene3D" id="1.10.10.10">
    <property type="entry name" value="Winged helix-like DNA-binding domain superfamily/Winged helix DNA-binding domain"/>
    <property type="match status" value="1"/>
</dbReference>
<dbReference type="InterPro" id="IPR036390">
    <property type="entry name" value="WH_DNA-bd_sf"/>
</dbReference>
<dbReference type="EMBL" id="CP022098">
    <property type="protein sequence ID" value="ATB38013.1"/>
    <property type="molecule type" value="Genomic_DNA"/>
</dbReference>
<evidence type="ECO:0000256" key="2">
    <source>
        <dbReference type="ARBA" id="ARBA00023125"/>
    </source>
</evidence>
<evidence type="ECO:0000313" key="6">
    <source>
        <dbReference type="EMBL" id="ATB38013.1"/>
    </source>
</evidence>
<dbReference type="KEGG" id="cfus:CYFUS_003439"/>
<keyword evidence="3" id="KW-0804">Transcription</keyword>
<keyword evidence="1" id="KW-0805">Transcription regulation</keyword>
<dbReference type="SMART" id="SM00100">
    <property type="entry name" value="cNMP"/>
    <property type="match status" value="1"/>
</dbReference>
<dbReference type="InterPro" id="IPR014710">
    <property type="entry name" value="RmlC-like_jellyroll"/>
</dbReference>
<keyword evidence="2" id="KW-0238">DNA-binding</keyword>
<dbReference type="PROSITE" id="PS50042">
    <property type="entry name" value="CNMP_BINDING_3"/>
    <property type="match status" value="1"/>
</dbReference>
<dbReference type="InterPro" id="IPR036388">
    <property type="entry name" value="WH-like_DNA-bd_sf"/>
</dbReference>
<feature type="domain" description="Cyclic nucleotide-binding" evidence="4">
    <location>
        <begin position="18"/>
        <end position="121"/>
    </location>
</feature>
<gene>
    <name evidence="6" type="ORF">CYFUS_003439</name>
</gene>